<proteinExistence type="predicted"/>
<dbReference type="EMBL" id="LN907858">
    <property type="protein sequence ID" value="CUU38902.1"/>
    <property type="molecule type" value="Genomic_DNA"/>
</dbReference>
<reference evidence="2" key="1">
    <citation type="submission" date="2015-11" db="EMBL/GenBank/DDBJ databases">
        <authorList>
            <person name="Anvar S.Y."/>
        </authorList>
    </citation>
    <scope>NUCLEOTIDE SEQUENCE [LARGE SCALE GENOMIC DNA]</scope>
</reference>
<dbReference type="RefSeq" id="WP_334094753.1">
    <property type="nucleotide sequence ID" value="NZ_CAPSAE010000025.1"/>
</dbReference>
<gene>
    <name evidence="1" type="ORF">BN2458_PEG0015</name>
</gene>
<dbReference type="AlphaFoldDB" id="A0A0S4PT26"/>
<dbReference type="PATRIC" id="fig|76936.10.peg.14"/>
<organism evidence="1 2">
    <name type="scientific">Helicobacter typhlonius</name>
    <dbReference type="NCBI Taxonomy" id="76936"/>
    <lineage>
        <taxon>Bacteria</taxon>
        <taxon>Pseudomonadati</taxon>
        <taxon>Campylobacterota</taxon>
        <taxon>Epsilonproteobacteria</taxon>
        <taxon>Campylobacterales</taxon>
        <taxon>Helicobacteraceae</taxon>
        <taxon>Helicobacter</taxon>
    </lineage>
</organism>
<sequence length="48" mass="5768">MYFKITKRTNDTHNIHTNFHTHFSRVIQTLHKSLRVESQIAKIDIFQA</sequence>
<evidence type="ECO:0000313" key="2">
    <source>
        <dbReference type="Proteomes" id="UP000064525"/>
    </source>
</evidence>
<name>A0A0S4PT26_9HELI</name>
<protein>
    <submittedName>
        <fullName evidence="1">Uncharacterized protein</fullName>
    </submittedName>
</protein>
<dbReference type="Proteomes" id="UP000064525">
    <property type="component" value="Chromosome I"/>
</dbReference>
<evidence type="ECO:0000313" key="1">
    <source>
        <dbReference type="EMBL" id="CUU38902.1"/>
    </source>
</evidence>
<dbReference type="KEGG" id="hty:BN2458_PEG0015"/>
<accession>A0A0S4PT26</accession>